<evidence type="ECO:0000256" key="1">
    <source>
        <dbReference type="ARBA" id="ARBA00004651"/>
    </source>
</evidence>
<keyword evidence="4 6" id="KW-1133">Transmembrane helix</keyword>
<dbReference type="PANTHER" id="PTHR38825">
    <property type="entry name" value="LYSINE EXPORTER PROTEIN (LYSE/YGGA)"/>
    <property type="match status" value="1"/>
</dbReference>
<comment type="caution">
    <text evidence="7">The sequence shown here is derived from an EMBL/GenBank/DDBJ whole genome shotgun (WGS) entry which is preliminary data.</text>
</comment>
<feature type="transmembrane region" description="Helical" evidence="6">
    <location>
        <begin position="116"/>
        <end position="137"/>
    </location>
</feature>
<accession>A0A497ESZ4</accession>
<comment type="subcellular location">
    <subcellularLocation>
        <location evidence="1">Cell membrane</location>
        <topology evidence="1">Multi-pass membrane protein</topology>
    </subcellularLocation>
</comment>
<reference evidence="7 8" key="1">
    <citation type="submission" date="2018-06" db="EMBL/GenBank/DDBJ databases">
        <title>Extensive metabolic versatility and redundancy in microbially diverse, dynamic hydrothermal sediments.</title>
        <authorList>
            <person name="Dombrowski N."/>
            <person name="Teske A."/>
            <person name="Baker B.J."/>
        </authorList>
    </citation>
    <scope>NUCLEOTIDE SEQUENCE [LARGE SCALE GENOMIC DNA]</scope>
    <source>
        <strain evidence="7">B66_G16</strain>
    </source>
</reference>
<keyword evidence="2" id="KW-1003">Cell membrane</keyword>
<keyword evidence="5 6" id="KW-0472">Membrane</keyword>
<dbReference type="GO" id="GO:0005886">
    <property type="term" value="C:plasma membrane"/>
    <property type="evidence" value="ECO:0007669"/>
    <property type="project" value="UniProtKB-SubCell"/>
</dbReference>
<gene>
    <name evidence="7" type="ORF">DRJ31_01710</name>
</gene>
<feature type="transmembrane region" description="Helical" evidence="6">
    <location>
        <begin position="149"/>
        <end position="172"/>
    </location>
</feature>
<evidence type="ECO:0000256" key="2">
    <source>
        <dbReference type="ARBA" id="ARBA00022475"/>
    </source>
</evidence>
<feature type="transmembrane region" description="Helical" evidence="6">
    <location>
        <begin position="75"/>
        <end position="95"/>
    </location>
</feature>
<evidence type="ECO:0000256" key="3">
    <source>
        <dbReference type="ARBA" id="ARBA00022692"/>
    </source>
</evidence>
<organism evidence="7 8">
    <name type="scientific">Thermoproteota archaeon</name>
    <dbReference type="NCBI Taxonomy" id="2056631"/>
    <lineage>
        <taxon>Archaea</taxon>
        <taxon>Thermoproteota</taxon>
    </lineage>
</organism>
<evidence type="ECO:0000256" key="4">
    <source>
        <dbReference type="ARBA" id="ARBA00022989"/>
    </source>
</evidence>
<evidence type="ECO:0000256" key="5">
    <source>
        <dbReference type="ARBA" id="ARBA00023136"/>
    </source>
</evidence>
<feature type="transmembrane region" description="Helical" evidence="6">
    <location>
        <begin position="43"/>
        <end position="63"/>
    </location>
</feature>
<dbReference type="EMBL" id="QMQV01000008">
    <property type="protein sequence ID" value="RLE50319.1"/>
    <property type="molecule type" value="Genomic_DNA"/>
</dbReference>
<dbReference type="AlphaFoldDB" id="A0A497ESZ4"/>
<evidence type="ECO:0000256" key="6">
    <source>
        <dbReference type="SAM" id="Phobius"/>
    </source>
</evidence>
<proteinExistence type="predicted"/>
<dbReference type="InterPro" id="IPR001123">
    <property type="entry name" value="LeuE-type"/>
</dbReference>
<dbReference type="PANTHER" id="PTHR38825:SF1">
    <property type="entry name" value="TRANSPORTER, LYSE FAMILY"/>
    <property type="match status" value="1"/>
</dbReference>
<feature type="transmembrane region" description="Helical" evidence="6">
    <location>
        <begin position="6"/>
        <end position="31"/>
    </location>
</feature>
<dbReference type="Proteomes" id="UP000278475">
    <property type="component" value="Unassembled WGS sequence"/>
</dbReference>
<sequence>MGLAEFFVTVVLISASGALAPGPLFFATIMVGMKGGGKAGFKVSIGHTIAEFPLVVLMAYGLSNILGSSQVQMSLGVMGGLTIIALGFLQIYESYKVVRRGAKVNSEAIKRRTSKYLNPFFIGFALSMFNPFFLLWWATIGLTLVAEALALAAFTGILLMYIFHVWIDYAWLTFTAAAVHKSERLVSSKTYNLILALLGAILVLLGVNFITKSTMGLAIIPL</sequence>
<dbReference type="GO" id="GO:0006865">
    <property type="term" value="P:amino acid transport"/>
    <property type="evidence" value="ECO:0007669"/>
    <property type="project" value="InterPro"/>
</dbReference>
<evidence type="ECO:0000313" key="7">
    <source>
        <dbReference type="EMBL" id="RLE50319.1"/>
    </source>
</evidence>
<feature type="transmembrane region" description="Helical" evidence="6">
    <location>
        <begin position="193"/>
        <end position="211"/>
    </location>
</feature>
<protein>
    <submittedName>
        <fullName evidence="7">Lysine transporter LysE</fullName>
    </submittedName>
</protein>
<dbReference type="Pfam" id="PF01810">
    <property type="entry name" value="LysE"/>
    <property type="match status" value="1"/>
</dbReference>
<evidence type="ECO:0000313" key="8">
    <source>
        <dbReference type="Proteomes" id="UP000278475"/>
    </source>
</evidence>
<keyword evidence="3 6" id="KW-0812">Transmembrane</keyword>
<name>A0A497ESZ4_9CREN</name>